<dbReference type="InterPro" id="IPR011051">
    <property type="entry name" value="RmlC_Cupin_sf"/>
</dbReference>
<dbReference type="HOGENOM" id="CLU_1756657_0_0_4"/>
<dbReference type="eggNOG" id="COG3450">
    <property type="taxonomic scope" value="Bacteria"/>
</dbReference>
<name>W0V5M1_9BURK</name>
<evidence type="ECO:0000313" key="3">
    <source>
        <dbReference type="Proteomes" id="UP000027604"/>
    </source>
</evidence>
<evidence type="ECO:0000259" key="1">
    <source>
        <dbReference type="Pfam" id="PF05899"/>
    </source>
</evidence>
<proteinExistence type="predicted"/>
<feature type="domain" description="(S)-ureidoglycine aminohydrolase cupin" evidence="1">
    <location>
        <begin position="65"/>
        <end position="106"/>
    </location>
</feature>
<accession>W0V5M1</accession>
<dbReference type="Proteomes" id="UP000027604">
    <property type="component" value="Chromosome I"/>
</dbReference>
<dbReference type="AlphaFoldDB" id="W0V5M1"/>
<dbReference type="KEGG" id="jag:GJA_2550"/>
<dbReference type="EMBL" id="HG322949">
    <property type="protein sequence ID" value="CDG83181.1"/>
    <property type="molecule type" value="Genomic_DNA"/>
</dbReference>
<dbReference type="InterPro" id="IPR014710">
    <property type="entry name" value="RmlC-like_jellyroll"/>
</dbReference>
<keyword evidence="3" id="KW-1185">Reference proteome</keyword>
<dbReference type="SUPFAM" id="SSF51182">
    <property type="entry name" value="RmlC-like cupins"/>
    <property type="match status" value="1"/>
</dbReference>
<dbReference type="Pfam" id="PF05899">
    <property type="entry name" value="Cupin_3"/>
    <property type="match status" value="1"/>
</dbReference>
<protein>
    <recommendedName>
        <fullName evidence="1">(S)-ureidoglycine aminohydrolase cupin domain-containing protein</fullName>
    </recommendedName>
</protein>
<evidence type="ECO:0000313" key="2">
    <source>
        <dbReference type="EMBL" id="CDG83181.1"/>
    </source>
</evidence>
<organism evidence="2 3">
    <name type="scientific">Janthinobacterium agaricidamnosum NBRC 102515 = DSM 9628</name>
    <dbReference type="NCBI Taxonomy" id="1349767"/>
    <lineage>
        <taxon>Bacteria</taxon>
        <taxon>Pseudomonadati</taxon>
        <taxon>Pseudomonadota</taxon>
        <taxon>Betaproteobacteria</taxon>
        <taxon>Burkholderiales</taxon>
        <taxon>Oxalobacteraceae</taxon>
        <taxon>Janthinobacterium</taxon>
    </lineage>
</organism>
<dbReference type="PATRIC" id="fig|1349767.4.peg.4285"/>
<gene>
    <name evidence="2" type="ORF">GJA_2550</name>
</gene>
<reference evidence="2 3" key="1">
    <citation type="journal article" date="2015" name="Genome Announc.">
        <title>Genome Sequence of Mushroom Soft-Rot Pathogen Janthinobacterium agaricidamnosum.</title>
        <authorList>
            <person name="Graupner K."/>
            <person name="Lackner G."/>
            <person name="Hertweck C."/>
        </authorList>
    </citation>
    <scope>NUCLEOTIDE SEQUENCE [LARGE SCALE GENOMIC DNA]</scope>
    <source>
        <strain evidence="3">NBRC 102515 / DSM 9628</strain>
    </source>
</reference>
<dbReference type="Gene3D" id="2.60.120.10">
    <property type="entry name" value="Jelly Rolls"/>
    <property type="match status" value="1"/>
</dbReference>
<dbReference type="InterPro" id="IPR008579">
    <property type="entry name" value="UGlyAH_Cupin_dom"/>
</dbReference>
<sequence>MIKPVKSSKADIGGAIYARPTAVKDNANGVASTDVVTYDSQDKAFQTGMYKSGPMREENKAPGLDHDEFLYFISGGVKLTSPDGSVLTVNAGESVTIPKGWVGIFETAGYSKIYVIYDADAAKKQGL</sequence>